<reference evidence="1 2" key="1">
    <citation type="journal article" date="2006" name="Int. J. Syst. Evol. Microbiol.">
        <title>Costertonia aggregata gen. nov., sp. nov., a mesophilic marine bacterium of the family Flavobacteriaceae, isolated from a mature biofilm.</title>
        <authorList>
            <person name="Kwon K.K."/>
            <person name="Lee Y.K."/>
            <person name="Lee H.K."/>
        </authorList>
    </citation>
    <scope>NUCLEOTIDE SEQUENCE [LARGE SCALE GENOMIC DNA]</scope>
    <source>
        <strain evidence="1 2">KCCM 42265</strain>
    </source>
</reference>
<dbReference type="CDD" id="cd12105">
    <property type="entry name" value="HmuY"/>
    <property type="match status" value="1"/>
</dbReference>
<dbReference type="InterPro" id="IPR025921">
    <property type="entry name" value="HmuY"/>
</dbReference>
<sequence>MQSTFKFFTFLVLPLLFIACDSDDDEPQLEAVESKTATNIPAPQTGGFGQGEIGGSFTKFSFETGAITTNETEWDIAFRGLTIAVNGGVATGTNDEPERNGDAGAAIATGTFASVTDAASYTFLQDSANGFAIPTGSDNGWYNYNQPTNVVTPIPGKVLVIKTHDGKYAKVEILSYYKDAPSEITSEIANRDFRFYTFNYVYNPNEGETSLQ</sequence>
<name>A0A7H9AS65_9FLAO</name>
<evidence type="ECO:0000313" key="2">
    <source>
        <dbReference type="Proteomes" id="UP000509302"/>
    </source>
</evidence>
<dbReference type="EMBL" id="CP058595">
    <property type="protein sequence ID" value="QLG46289.1"/>
    <property type="molecule type" value="Genomic_DNA"/>
</dbReference>
<evidence type="ECO:0000313" key="1">
    <source>
        <dbReference type="EMBL" id="QLG46289.1"/>
    </source>
</evidence>
<dbReference type="Pfam" id="PF14064">
    <property type="entry name" value="HmuY"/>
    <property type="match status" value="1"/>
</dbReference>
<organism evidence="1 2">
    <name type="scientific">Costertonia aggregata</name>
    <dbReference type="NCBI Taxonomy" id="343403"/>
    <lineage>
        <taxon>Bacteria</taxon>
        <taxon>Pseudomonadati</taxon>
        <taxon>Bacteroidota</taxon>
        <taxon>Flavobacteriia</taxon>
        <taxon>Flavobacteriales</taxon>
        <taxon>Flavobacteriaceae</taxon>
        <taxon>Costertonia</taxon>
    </lineage>
</organism>
<dbReference type="KEGG" id="cagg:HYG79_13350"/>
<accession>A0A7H9AS65</accession>
<keyword evidence="2" id="KW-1185">Reference proteome</keyword>
<dbReference type="RefSeq" id="WP_179242569.1">
    <property type="nucleotide sequence ID" value="NZ_CP058595.1"/>
</dbReference>
<gene>
    <name evidence="1" type="ORF">HYG79_13350</name>
</gene>
<dbReference type="PROSITE" id="PS51257">
    <property type="entry name" value="PROKAR_LIPOPROTEIN"/>
    <property type="match status" value="1"/>
</dbReference>
<proteinExistence type="predicted"/>
<dbReference type="AlphaFoldDB" id="A0A7H9AS65"/>
<protein>
    <submittedName>
        <fullName evidence="1">HmuY family protein</fullName>
    </submittedName>
</protein>
<dbReference type="Proteomes" id="UP000509302">
    <property type="component" value="Chromosome"/>
</dbReference>